<evidence type="ECO:0000256" key="1">
    <source>
        <dbReference type="SAM" id="MobiDB-lite"/>
    </source>
</evidence>
<evidence type="ECO:0000313" key="3">
    <source>
        <dbReference type="Proteomes" id="UP000094526"/>
    </source>
</evidence>
<name>A0A1C1CY84_9EURO</name>
<dbReference type="EMBL" id="LGRB01000008">
    <property type="protein sequence ID" value="OCT53452.1"/>
    <property type="molecule type" value="Genomic_DNA"/>
</dbReference>
<protein>
    <submittedName>
        <fullName evidence="2">Uncharacterized protein</fullName>
    </submittedName>
</protein>
<dbReference type="VEuPathDB" id="FungiDB:G647_00419"/>
<dbReference type="VEuPathDB" id="FungiDB:CLCR_11424"/>
<gene>
    <name evidence="2" type="ORF">CLCR_11424</name>
</gene>
<keyword evidence="3" id="KW-1185">Reference proteome</keyword>
<sequence length="119" mass="13455">MESNSAKSVTATDTVMRLLVCLVWFVDGRLMMSIGSTSWGGVKRIASDIDGLMRTANGLGWEQHNDQEFERLNLSKVFDSAEAPQQIVDYLEDKVRSLRHENPLPSEHQEPKIIEQAPR</sequence>
<dbReference type="Proteomes" id="UP000094526">
    <property type="component" value="Unassembled WGS sequence"/>
</dbReference>
<reference evidence="3" key="1">
    <citation type="submission" date="2015-07" db="EMBL/GenBank/DDBJ databases">
        <authorList>
            <person name="Teixeira M.M."/>
            <person name="Souza R.C."/>
            <person name="Almeida L.G."/>
            <person name="Vicente V.A."/>
            <person name="de Hoog S."/>
            <person name="Bocca A.L."/>
            <person name="de Almeida S.R."/>
            <person name="Vasconcelos A.T."/>
            <person name="Felipe M.S."/>
        </authorList>
    </citation>
    <scope>NUCLEOTIDE SEQUENCE [LARGE SCALE GENOMIC DNA]</scope>
    <source>
        <strain evidence="3">KSF</strain>
    </source>
</reference>
<accession>A0A1C1CY84</accession>
<proteinExistence type="predicted"/>
<comment type="caution">
    <text evidence="2">The sequence shown here is derived from an EMBL/GenBank/DDBJ whole genome shotgun (WGS) entry which is preliminary data.</text>
</comment>
<evidence type="ECO:0000313" key="2">
    <source>
        <dbReference type="EMBL" id="OCT53452.1"/>
    </source>
</evidence>
<dbReference type="AlphaFoldDB" id="A0A1C1CY84"/>
<feature type="region of interest" description="Disordered" evidence="1">
    <location>
        <begin position="99"/>
        <end position="119"/>
    </location>
</feature>
<organism evidence="2 3">
    <name type="scientific">Cladophialophora carrionii</name>
    <dbReference type="NCBI Taxonomy" id="86049"/>
    <lineage>
        <taxon>Eukaryota</taxon>
        <taxon>Fungi</taxon>
        <taxon>Dikarya</taxon>
        <taxon>Ascomycota</taxon>
        <taxon>Pezizomycotina</taxon>
        <taxon>Eurotiomycetes</taxon>
        <taxon>Chaetothyriomycetidae</taxon>
        <taxon>Chaetothyriales</taxon>
        <taxon>Herpotrichiellaceae</taxon>
        <taxon>Cladophialophora</taxon>
    </lineage>
</organism>